<evidence type="ECO:0000313" key="2">
    <source>
        <dbReference type="EMBL" id="MCH4564994.1"/>
    </source>
</evidence>
<feature type="transmembrane region" description="Helical" evidence="1">
    <location>
        <begin position="12"/>
        <end position="31"/>
    </location>
</feature>
<proteinExistence type="predicted"/>
<feature type="transmembrane region" description="Helical" evidence="1">
    <location>
        <begin position="62"/>
        <end position="90"/>
    </location>
</feature>
<feature type="transmembrane region" description="Helical" evidence="1">
    <location>
        <begin position="97"/>
        <end position="124"/>
    </location>
</feature>
<reference evidence="2 3" key="1">
    <citation type="submission" date="2022-02" db="EMBL/GenBank/DDBJ databases">
        <title>Halomonas fukangensis sp. nov., a halophilic bacterium isolated from a bulk soil of Kalidium foliatum at Fukang.</title>
        <authorList>
            <person name="Huang Y."/>
        </authorList>
    </citation>
    <scope>NUCLEOTIDE SEQUENCE [LARGE SCALE GENOMIC DNA]</scope>
    <source>
        <strain evidence="2 3">EGI 63088</strain>
    </source>
</reference>
<keyword evidence="3" id="KW-1185">Reference proteome</keyword>
<accession>A0ABS9RYU3</accession>
<dbReference type="EMBL" id="JAKVPY010000027">
    <property type="protein sequence ID" value="MCH4564994.1"/>
    <property type="molecule type" value="Genomic_DNA"/>
</dbReference>
<evidence type="ECO:0008006" key="4">
    <source>
        <dbReference type="Google" id="ProtNLM"/>
    </source>
</evidence>
<evidence type="ECO:0000313" key="3">
    <source>
        <dbReference type="Proteomes" id="UP001202117"/>
    </source>
</evidence>
<comment type="caution">
    <text evidence="2">The sequence shown here is derived from an EMBL/GenBank/DDBJ whole genome shotgun (WGS) entry which is preliminary data.</text>
</comment>
<evidence type="ECO:0000256" key="1">
    <source>
        <dbReference type="SAM" id="Phobius"/>
    </source>
</evidence>
<dbReference type="RefSeq" id="WP_240569543.1">
    <property type="nucleotide sequence ID" value="NZ_JAKVPY010000027.1"/>
</dbReference>
<organism evidence="2 3">
    <name type="scientific">Halomonas flagellata</name>
    <dbReference type="NCBI Taxonomy" id="2920385"/>
    <lineage>
        <taxon>Bacteria</taxon>
        <taxon>Pseudomonadati</taxon>
        <taxon>Pseudomonadota</taxon>
        <taxon>Gammaproteobacteria</taxon>
        <taxon>Oceanospirillales</taxon>
        <taxon>Halomonadaceae</taxon>
        <taxon>Halomonas</taxon>
    </lineage>
</organism>
<keyword evidence="1" id="KW-0812">Transmembrane</keyword>
<dbReference type="Proteomes" id="UP001202117">
    <property type="component" value="Unassembled WGS sequence"/>
</dbReference>
<name>A0ABS9RYU3_9GAMM</name>
<keyword evidence="1" id="KW-0472">Membrane</keyword>
<sequence length="152" mass="16083">MRSIDWRAAIGAGIAAGIVATAIQVVLWAAFGHPLPETLYRDARFAAAIVLGREVLPPPASFAAVVFAVATLVHFALSIAYGVAIAMLVVRRRLLPGLIVGMLFGAALFAVNLYGFTVAFPWFAAVRDPITFAAHLAFGATAALTYRLCRSP</sequence>
<keyword evidence="1" id="KW-1133">Transmembrane helix</keyword>
<protein>
    <recommendedName>
        <fullName evidence="4">Sodium:proline symporter</fullName>
    </recommendedName>
</protein>
<gene>
    <name evidence="2" type="ORF">MKP05_17995</name>
</gene>
<feature type="transmembrane region" description="Helical" evidence="1">
    <location>
        <begin position="130"/>
        <end position="149"/>
    </location>
</feature>